<sequence length="169" mass="18553">MVGWIVGKLKWLLVICAVGGPIVTLSCWHDGNRRREVMANGVETVAAIDNAKRVKRRRGGTTYKLDLSWRDAGGVEHRVEDVTISHEFARQIIVEDRLVAASLPIKYMRGGTGEGTLASENLIVLPDTAHQEQTDAELVYVGAGVGVVGVIGCALMFRPRRRRREPVPA</sequence>
<keyword evidence="1" id="KW-0812">Transmembrane</keyword>
<evidence type="ECO:0008006" key="4">
    <source>
        <dbReference type="Google" id="ProtNLM"/>
    </source>
</evidence>
<dbReference type="Proteomes" id="UP000246058">
    <property type="component" value="Chromosome"/>
</dbReference>
<keyword evidence="1" id="KW-1133">Transmembrane helix</keyword>
<keyword evidence="3" id="KW-1185">Reference proteome</keyword>
<evidence type="ECO:0000256" key="1">
    <source>
        <dbReference type="SAM" id="Phobius"/>
    </source>
</evidence>
<organism evidence="2 3">
    <name type="scientific">Methylobacterium radiodurans</name>
    <dbReference type="NCBI Taxonomy" id="2202828"/>
    <lineage>
        <taxon>Bacteria</taxon>
        <taxon>Pseudomonadati</taxon>
        <taxon>Pseudomonadota</taxon>
        <taxon>Alphaproteobacteria</taxon>
        <taxon>Hyphomicrobiales</taxon>
        <taxon>Methylobacteriaceae</taxon>
        <taxon>Methylobacterium</taxon>
    </lineage>
</organism>
<dbReference type="KEGG" id="meti:DK427_14580"/>
<gene>
    <name evidence="2" type="ORF">DK427_14580</name>
</gene>
<accession>A0A2U8VSY6</accession>
<evidence type="ECO:0000313" key="3">
    <source>
        <dbReference type="Proteomes" id="UP000246058"/>
    </source>
</evidence>
<feature type="transmembrane region" description="Helical" evidence="1">
    <location>
        <begin position="138"/>
        <end position="157"/>
    </location>
</feature>
<name>A0A2U8VSY6_9HYPH</name>
<protein>
    <recommendedName>
        <fullName evidence="4">DUF3592 domain-containing protein</fullName>
    </recommendedName>
</protein>
<proteinExistence type="predicted"/>
<reference evidence="2 3" key="1">
    <citation type="submission" date="2018-05" db="EMBL/GenBank/DDBJ databases">
        <title>Complete Genome Sequence of Methylobacterium sp. 17Sr1-43.</title>
        <authorList>
            <person name="Srinivasan S."/>
        </authorList>
    </citation>
    <scope>NUCLEOTIDE SEQUENCE [LARGE SCALE GENOMIC DNA]</scope>
    <source>
        <strain evidence="2 3">17Sr1-43</strain>
    </source>
</reference>
<dbReference type="AlphaFoldDB" id="A0A2U8VSY6"/>
<dbReference type="EMBL" id="CP029551">
    <property type="protein sequence ID" value="AWN36807.1"/>
    <property type="molecule type" value="Genomic_DNA"/>
</dbReference>
<evidence type="ECO:0000313" key="2">
    <source>
        <dbReference type="EMBL" id="AWN36807.1"/>
    </source>
</evidence>
<keyword evidence="1" id="KW-0472">Membrane</keyword>
<dbReference type="OrthoDB" id="7993378at2"/>
<dbReference type="RefSeq" id="WP_109951895.1">
    <property type="nucleotide sequence ID" value="NZ_CP029551.1"/>
</dbReference>